<dbReference type="EMBL" id="ML986484">
    <property type="protein sequence ID" value="KAF2281615.1"/>
    <property type="molecule type" value="Genomic_DNA"/>
</dbReference>
<keyword evidence="2" id="KW-0677">Repeat</keyword>
<feature type="repeat" description="WD" evidence="3">
    <location>
        <begin position="193"/>
        <end position="226"/>
    </location>
</feature>
<feature type="compositionally biased region" description="Polar residues" evidence="4">
    <location>
        <begin position="1011"/>
        <end position="1042"/>
    </location>
</feature>
<dbReference type="GeneID" id="54553273"/>
<dbReference type="InterPro" id="IPR049567">
    <property type="entry name" value="WDR59-like"/>
</dbReference>
<protein>
    <submittedName>
        <fullName evidence="5">Uncharacterized protein</fullName>
    </submittedName>
</protein>
<feature type="compositionally biased region" description="Basic and acidic residues" evidence="4">
    <location>
        <begin position="1525"/>
        <end position="1537"/>
    </location>
</feature>
<feature type="compositionally biased region" description="Polar residues" evidence="4">
    <location>
        <begin position="1279"/>
        <end position="1289"/>
    </location>
</feature>
<dbReference type="PROSITE" id="PS50294">
    <property type="entry name" value="WD_REPEATS_REGION"/>
    <property type="match status" value="2"/>
</dbReference>
<dbReference type="PANTHER" id="PTHR46170">
    <property type="entry name" value="GATOR COMPLEX PROTEIN WDR59"/>
    <property type="match status" value="1"/>
</dbReference>
<dbReference type="InterPro" id="IPR001680">
    <property type="entry name" value="WD40_rpt"/>
</dbReference>
<accession>A0A6A6JZH6</accession>
<feature type="region of interest" description="Disordered" evidence="4">
    <location>
        <begin position="1070"/>
        <end position="1090"/>
    </location>
</feature>
<feature type="repeat" description="WD" evidence="3">
    <location>
        <begin position="100"/>
        <end position="135"/>
    </location>
</feature>
<dbReference type="Gene3D" id="2.130.10.10">
    <property type="entry name" value="YVTN repeat-like/Quinoprotein amine dehydrogenase"/>
    <property type="match status" value="1"/>
</dbReference>
<evidence type="ECO:0000256" key="4">
    <source>
        <dbReference type="SAM" id="MobiDB-lite"/>
    </source>
</evidence>
<feature type="region of interest" description="Disordered" evidence="4">
    <location>
        <begin position="354"/>
        <end position="412"/>
    </location>
</feature>
<dbReference type="GO" id="GO:0005774">
    <property type="term" value="C:vacuolar membrane"/>
    <property type="evidence" value="ECO:0007669"/>
    <property type="project" value="TreeGrafter"/>
</dbReference>
<dbReference type="SMART" id="SM00320">
    <property type="entry name" value="WD40"/>
    <property type="match status" value="4"/>
</dbReference>
<dbReference type="InterPro" id="IPR036322">
    <property type="entry name" value="WD40_repeat_dom_sf"/>
</dbReference>
<dbReference type="PANTHER" id="PTHR46170:SF1">
    <property type="entry name" value="GATOR COMPLEX PROTEIN WDR59"/>
    <property type="match status" value="1"/>
</dbReference>
<proteinExistence type="predicted"/>
<feature type="region of interest" description="Disordered" evidence="4">
    <location>
        <begin position="1244"/>
        <end position="1311"/>
    </location>
</feature>
<dbReference type="GO" id="GO:1904263">
    <property type="term" value="P:positive regulation of TORC1 signaling"/>
    <property type="evidence" value="ECO:0007669"/>
    <property type="project" value="TreeGrafter"/>
</dbReference>
<dbReference type="RefSeq" id="XP_033659152.1">
    <property type="nucleotide sequence ID" value="XM_033800098.1"/>
</dbReference>
<dbReference type="GO" id="GO:0035591">
    <property type="term" value="F:signaling adaptor activity"/>
    <property type="evidence" value="ECO:0007669"/>
    <property type="project" value="TreeGrafter"/>
</dbReference>
<feature type="region of interest" description="Disordered" evidence="4">
    <location>
        <begin position="695"/>
        <end position="728"/>
    </location>
</feature>
<dbReference type="InterPro" id="IPR015943">
    <property type="entry name" value="WD40/YVTN_repeat-like_dom_sf"/>
</dbReference>
<feature type="region of interest" description="Disordered" evidence="4">
    <location>
        <begin position="991"/>
        <end position="1051"/>
    </location>
</feature>
<evidence type="ECO:0000313" key="6">
    <source>
        <dbReference type="Proteomes" id="UP000800097"/>
    </source>
</evidence>
<dbReference type="GO" id="GO:0035859">
    <property type="term" value="C:Seh1-associated complex"/>
    <property type="evidence" value="ECO:0007669"/>
    <property type="project" value="TreeGrafter"/>
</dbReference>
<dbReference type="Pfam" id="PF00400">
    <property type="entry name" value="WD40"/>
    <property type="match status" value="3"/>
</dbReference>
<feature type="compositionally biased region" description="Polar residues" evidence="4">
    <location>
        <begin position="1363"/>
        <end position="1377"/>
    </location>
</feature>
<evidence type="ECO:0000256" key="1">
    <source>
        <dbReference type="ARBA" id="ARBA00022574"/>
    </source>
</evidence>
<evidence type="ECO:0000313" key="5">
    <source>
        <dbReference type="EMBL" id="KAF2281615.1"/>
    </source>
</evidence>
<keyword evidence="6" id="KW-1185">Reference proteome</keyword>
<name>A0A6A6JZH6_WESOR</name>
<dbReference type="SUPFAM" id="SSF50978">
    <property type="entry name" value="WD40 repeat-like"/>
    <property type="match status" value="1"/>
</dbReference>
<keyword evidence="1 3" id="KW-0853">WD repeat</keyword>
<feature type="compositionally biased region" description="Low complexity" evidence="4">
    <location>
        <begin position="392"/>
        <end position="403"/>
    </location>
</feature>
<dbReference type="GO" id="GO:0034198">
    <property type="term" value="P:cellular response to amino acid starvation"/>
    <property type="evidence" value="ECO:0007669"/>
    <property type="project" value="TreeGrafter"/>
</dbReference>
<gene>
    <name evidence="5" type="ORF">EI97DRAFT_447532</name>
</gene>
<feature type="compositionally biased region" description="Low complexity" evidence="4">
    <location>
        <begin position="697"/>
        <end position="718"/>
    </location>
</feature>
<feature type="repeat" description="WD" evidence="3">
    <location>
        <begin position="150"/>
        <end position="191"/>
    </location>
</feature>
<dbReference type="InterPro" id="IPR019775">
    <property type="entry name" value="WD40_repeat_CS"/>
</dbReference>
<reference evidence="5" key="1">
    <citation type="journal article" date="2020" name="Stud. Mycol.">
        <title>101 Dothideomycetes genomes: a test case for predicting lifestyles and emergence of pathogens.</title>
        <authorList>
            <person name="Haridas S."/>
            <person name="Albert R."/>
            <person name="Binder M."/>
            <person name="Bloem J."/>
            <person name="Labutti K."/>
            <person name="Salamov A."/>
            <person name="Andreopoulos B."/>
            <person name="Baker S."/>
            <person name="Barry K."/>
            <person name="Bills G."/>
            <person name="Bluhm B."/>
            <person name="Cannon C."/>
            <person name="Castanera R."/>
            <person name="Culley D."/>
            <person name="Daum C."/>
            <person name="Ezra D."/>
            <person name="Gonzalez J."/>
            <person name="Henrissat B."/>
            <person name="Kuo A."/>
            <person name="Liang C."/>
            <person name="Lipzen A."/>
            <person name="Lutzoni F."/>
            <person name="Magnuson J."/>
            <person name="Mondo S."/>
            <person name="Nolan M."/>
            <person name="Ohm R."/>
            <person name="Pangilinan J."/>
            <person name="Park H.-J."/>
            <person name="Ramirez L."/>
            <person name="Alfaro M."/>
            <person name="Sun H."/>
            <person name="Tritt A."/>
            <person name="Yoshinaga Y."/>
            <person name="Zwiers L.-H."/>
            <person name="Turgeon B."/>
            <person name="Goodwin S."/>
            <person name="Spatafora J."/>
            <person name="Crous P."/>
            <person name="Grigoriev I."/>
        </authorList>
    </citation>
    <scope>NUCLEOTIDE SEQUENCE</scope>
    <source>
        <strain evidence="5">CBS 379.55</strain>
    </source>
</reference>
<feature type="compositionally biased region" description="Acidic residues" evidence="4">
    <location>
        <begin position="596"/>
        <end position="614"/>
    </location>
</feature>
<dbReference type="Proteomes" id="UP000800097">
    <property type="component" value="Unassembled WGS sequence"/>
</dbReference>
<evidence type="ECO:0000256" key="3">
    <source>
        <dbReference type="PROSITE-ProRule" id="PRU00221"/>
    </source>
</evidence>
<feature type="compositionally biased region" description="Low complexity" evidence="4">
    <location>
        <begin position="1265"/>
        <end position="1276"/>
    </location>
</feature>
<feature type="region of interest" description="Disordered" evidence="4">
    <location>
        <begin position="1525"/>
        <end position="1566"/>
    </location>
</feature>
<dbReference type="OrthoDB" id="311712at2759"/>
<dbReference type="PROSITE" id="PS50082">
    <property type="entry name" value="WD_REPEATS_2"/>
    <property type="match status" value="3"/>
</dbReference>
<evidence type="ECO:0000256" key="2">
    <source>
        <dbReference type="ARBA" id="ARBA00022737"/>
    </source>
</evidence>
<feature type="region of interest" description="Disordered" evidence="4">
    <location>
        <begin position="589"/>
        <end position="617"/>
    </location>
</feature>
<dbReference type="PROSITE" id="PS00678">
    <property type="entry name" value="WD_REPEATS_1"/>
    <property type="match status" value="1"/>
</dbReference>
<organism evidence="5 6">
    <name type="scientific">Westerdykella ornata</name>
    <dbReference type="NCBI Taxonomy" id="318751"/>
    <lineage>
        <taxon>Eukaryota</taxon>
        <taxon>Fungi</taxon>
        <taxon>Dikarya</taxon>
        <taxon>Ascomycota</taxon>
        <taxon>Pezizomycotina</taxon>
        <taxon>Dothideomycetes</taxon>
        <taxon>Pleosporomycetidae</taxon>
        <taxon>Pleosporales</taxon>
        <taxon>Sporormiaceae</taxon>
        <taxon>Westerdykella</taxon>
    </lineage>
</organism>
<sequence>MYVVYIRSVDDSSIGAASVSPSGRDVVLAGKSGLYIVDLDNPYSPPRHVIYRSSFDVADVQWSPFASRPGRIASTANQRAIVFNLDMVALPNKPPVEFDLHAHERAITDINFSAHNPDLLATCGVDSYLYTWDLRAPRTPAGRLKHNWYAAIHEGGATQVKWNRQNEHLIACSYDKSLRVYDVRKDTKPLTLIEAHTTKIYGIDWNRANANKIVTCSLDKTVKLWDNVGLEERITVPSGVIRCHFPVKRARHTPFPNGILVMAARGSAALNLYTHRSADVQRNAGITVPVHSFEHHEEGSQVLEFLWRSRGAVDDDGVDNREFQLISWGRDSHLHLYNITDDLLQETVGFTRGAPAKELPSTTRKGAKYVTYRDEPPKTPSKTRARPSSRLQQTGTITSTSQTPRETMSPGTIRSYHNARVKNDITWMHNVKIDEPTRGVLDYRTEVKLVSEKYPNAFEPRQGDLQKRYITLAFQGPWGELDHSAERKAERKLAFLRLRVRFPRHYPRYNAAEADNLEADEPPENQPLEIEFLKTTANIEEAVLDRLKADMNEIAHHRAMHGKEALEAIICYGLGERGLEDSLVISDEPSVMPAAEEVEEEESSSEEDEDDEGIGNEHQNEFLSSSLTNANVPRPIQTSTRFSTTGALTIARIHSTTSYLSPLASLIRLPRMEGQGLSREGIFESFGRLHIPRGYGSESPTSSEASWEWASTASSSSQSEEDHAPLSRFNPPTLWQNSIMRFQSKTSHPSSIGARAANDKSVVTILASVAEDFVPSKRKLAQGYWIFGDGPQVCSHNAQVARSAGYEDLGDVWELCGLILNNQVPLEILPQQHRREQVLVLARRALVRIKRKDSGLDLQFDEADTVKNPRLKARVKWGHHAIVTWLIPALFDHFERLADIQMLAMLSCIFSEPAAREGVSSAMATTKHSNLPMSMEAPAFSLDYFSSADAAWSLFKPTISIPPTPAHSRLAMPVNDSGWNRLHKALDTFGSHGSSNGPWGSDTVPSEPVTPYSTGTTPPNLSRAPTTRSTATHTPFSTSPEQPSHLKKSSTANFASAIATLSRPFANVLSSSPPVKNRTEGDLSTSAPTSGVTWGTTTFYNNNGDVEESTERSIATRAKSSKRASFGQADRINIDYYSDSDSDYEESGPYDTISEYTAPITSGGAGDDGKTIRVTLKNQDQFDDEGCVSAPLLDMSKEWLYQAWRAQYAELLTSWGLVRQRAEILKFNGLTSYFPSDSSRGTSKAGSLHLGLPGHNGAETPLPPALSRASSALAPPVSMTPQYRRSPVSSPKHFSFNPEATEFQPGGASFEPPGGLSSDLIAPPPDVFISSEQYLRLSIPTPNLTHPMLDDGATDAGGDHHSTSGAVNTPRSTTAPSQKVLRPGLRSAFSRGMSMRQPSSFNARERDQNDKEKLVVYMCSICWMRVGGRFFLCPGCGHVAHFECMEGGGDEGCYLHWSVEEGFEEGECVVGCGCGCGFEGFDWESSEGWEQRGRWEGHAHYEHEHGGVVGGGLTGEEIEHHRFEGGHGHGHAEEELKLGGSYSPKLEKKGRAGQIRMGLRRSASAR</sequence>
<feature type="region of interest" description="Disordered" evidence="4">
    <location>
        <begin position="1352"/>
        <end position="1379"/>
    </location>
</feature>